<evidence type="ECO:0000313" key="1">
    <source>
        <dbReference type="EMBL" id="PNI46987.1"/>
    </source>
</evidence>
<accession>A0A2J8LI88</accession>
<comment type="caution">
    <text evidence="1">The sequence shown here is derived from an EMBL/GenBank/DDBJ whole genome shotgun (WGS) entry which is preliminary data.</text>
</comment>
<gene>
    <name evidence="1" type="ORF">CK820_G0028450</name>
</gene>
<protein>
    <submittedName>
        <fullName evidence="1">TLCD1 isoform 2</fullName>
    </submittedName>
</protein>
<sequence length="52" mass="5828">GGGVLTLLVEVSNIFLTIRMMMKISNAQDHLLYRVNKGPWAPSCWVSCSCWT</sequence>
<feature type="non-terminal residue" evidence="1">
    <location>
        <position position="1"/>
    </location>
</feature>
<reference evidence="1 2" key="1">
    <citation type="submission" date="2017-12" db="EMBL/GenBank/DDBJ databases">
        <title>High-resolution comparative analysis of great ape genomes.</title>
        <authorList>
            <person name="Pollen A."/>
            <person name="Hastie A."/>
            <person name="Hormozdiari F."/>
            <person name="Dougherty M."/>
            <person name="Liu R."/>
            <person name="Chaisson M."/>
            <person name="Hoppe E."/>
            <person name="Hill C."/>
            <person name="Pang A."/>
            <person name="Hillier L."/>
            <person name="Baker C."/>
            <person name="Armstrong J."/>
            <person name="Shendure J."/>
            <person name="Paten B."/>
            <person name="Wilson R."/>
            <person name="Chao H."/>
            <person name="Schneider V."/>
            <person name="Ventura M."/>
            <person name="Kronenberg Z."/>
            <person name="Murali S."/>
            <person name="Gordon D."/>
            <person name="Cantsilieris S."/>
            <person name="Munson K."/>
            <person name="Nelson B."/>
            <person name="Raja A."/>
            <person name="Underwood J."/>
            <person name="Diekhans M."/>
            <person name="Fiddes I."/>
            <person name="Haussler D."/>
            <person name="Eichler E."/>
        </authorList>
    </citation>
    <scope>NUCLEOTIDE SEQUENCE [LARGE SCALE GENOMIC DNA]</scope>
    <source>
        <strain evidence="1">Yerkes chimp pedigree #C0471</strain>
    </source>
</reference>
<evidence type="ECO:0000313" key="2">
    <source>
        <dbReference type="Proteomes" id="UP000236370"/>
    </source>
</evidence>
<dbReference type="AlphaFoldDB" id="A0A2J8LI88"/>
<organism evidence="1 2">
    <name type="scientific">Pan troglodytes</name>
    <name type="common">Chimpanzee</name>
    <dbReference type="NCBI Taxonomy" id="9598"/>
    <lineage>
        <taxon>Eukaryota</taxon>
        <taxon>Metazoa</taxon>
        <taxon>Chordata</taxon>
        <taxon>Craniata</taxon>
        <taxon>Vertebrata</taxon>
        <taxon>Euteleostomi</taxon>
        <taxon>Mammalia</taxon>
        <taxon>Eutheria</taxon>
        <taxon>Euarchontoglires</taxon>
        <taxon>Primates</taxon>
        <taxon>Haplorrhini</taxon>
        <taxon>Catarrhini</taxon>
        <taxon>Hominidae</taxon>
        <taxon>Pan</taxon>
    </lineage>
</organism>
<dbReference type="EMBL" id="NBAG03000289">
    <property type="protein sequence ID" value="PNI46987.1"/>
    <property type="molecule type" value="Genomic_DNA"/>
</dbReference>
<name>A0A2J8LI88_PANTR</name>
<proteinExistence type="predicted"/>
<dbReference type="Proteomes" id="UP000236370">
    <property type="component" value="Unassembled WGS sequence"/>
</dbReference>